<dbReference type="FunFam" id="1.20.1540.10:FF:000027">
    <property type="entry name" value="Rhomboid family intramembrane serine protease"/>
    <property type="match status" value="1"/>
</dbReference>
<feature type="domain" description="Peptidase S54 rhomboid" evidence="8">
    <location>
        <begin position="69"/>
        <end position="219"/>
    </location>
</feature>
<dbReference type="PANTHER" id="PTHR43066">
    <property type="entry name" value="RHOMBOID-RELATED PROTEIN"/>
    <property type="match status" value="1"/>
</dbReference>
<dbReference type="EMBL" id="QJPH01000187">
    <property type="protein sequence ID" value="PZN83437.1"/>
    <property type="molecule type" value="Genomic_DNA"/>
</dbReference>
<reference evidence="9 10" key="1">
    <citation type="journal article" date="2018" name="Aquat. Microb. Ecol.">
        <title>Gammaproteobacterial methanotrophs dominate.</title>
        <authorList>
            <person name="Rissanen A.J."/>
            <person name="Saarenheimo J."/>
            <person name="Tiirola M."/>
            <person name="Peura S."/>
            <person name="Aalto S.L."/>
            <person name="Karvinen A."/>
            <person name="Nykanen H."/>
        </authorList>
    </citation>
    <scope>NUCLEOTIDE SEQUENCE [LARGE SCALE GENOMIC DNA]</scope>
    <source>
        <strain evidence="9">AMbin10</strain>
    </source>
</reference>
<dbReference type="InterPro" id="IPR035952">
    <property type="entry name" value="Rhomboid-like_sf"/>
</dbReference>
<feature type="transmembrane region" description="Helical" evidence="7">
    <location>
        <begin position="157"/>
        <end position="182"/>
    </location>
</feature>
<evidence type="ECO:0000259" key="8">
    <source>
        <dbReference type="Pfam" id="PF01694"/>
    </source>
</evidence>
<dbReference type="AlphaFoldDB" id="A0A2W4TM55"/>
<evidence type="ECO:0000256" key="3">
    <source>
        <dbReference type="ARBA" id="ARBA00022519"/>
    </source>
</evidence>
<sequence length="238" mass="26778">MIPYRDTIPCLNTPWVTWSLIVLNFGIFVMVWLLPEKPLMHLFYFYGLVPARYVSSEWAAMAGLPTGDYAPFVTHMFLHGNWLHVIFNMWMLWIFGDNVEDRMGALRFIAFYLVCGLVAGGLQILANPEATTPVVGASGALAGIMGAYYFMYPYSRIVIWVFFMPLFFEVPAIAFLGVWVIVQLYKATNGLMGGSTVTDVAWWGHLGGFIAGMLLYRLFLLPGRGSPPGFDSNQIHPR</sequence>
<evidence type="ECO:0000313" key="9">
    <source>
        <dbReference type="EMBL" id="PZN83437.1"/>
    </source>
</evidence>
<keyword evidence="9" id="KW-0378">Hydrolase</keyword>
<name>A0A2W4TM55_9GAMM</name>
<feature type="transmembrane region" description="Helical" evidence="7">
    <location>
        <begin position="76"/>
        <end position="96"/>
    </location>
</feature>
<organism evidence="9 10">
    <name type="scientific">Candidatus Methylumidiphilus alinenensis</name>
    <dbReference type="NCBI Taxonomy" id="2202197"/>
    <lineage>
        <taxon>Bacteria</taxon>
        <taxon>Pseudomonadati</taxon>
        <taxon>Pseudomonadota</taxon>
        <taxon>Gammaproteobacteria</taxon>
        <taxon>Methylococcales</taxon>
        <taxon>Candidatus Methylumidiphilus</taxon>
    </lineage>
</organism>
<keyword evidence="5 7" id="KW-1133">Transmembrane helix</keyword>
<dbReference type="GO" id="GO:0004252">
    <property type="term" value="F:serine-type endopeptidase activity"/>
    <property type="evidence" value="ECO:0007669"/>
    <property type="project" value="InterPro"/>
</dbReference>
<feature type="transmembrane region" description="Helical" evidence="7">
    <location>
        <begin position="132"/>
        <end position="150"/>
    </location>
</feature>
<protein>
    <submittedName>
        <fullName evidence="9">Rhomboid family intramembrane serine protease</fullName>
    </submittedName>
</protein>
<keyword evidence="9" id="KW-0645">Protease</keyword>
<dbReference type="Proteomes" id="UP000249396">
    <property type="component" value="Unassembled WGS sequence"/>
</dbReference>
<evidence type="ECO:0000256" key="4">
    <source>
        <dbReference type="ARBA" id="ARBA00022692"/>
    </source>
</evidence>
<evidence type="ECO:0000256" key="7">
    <source>
        <dbReference type="SAM" id="Phobius"/>
    </source>
</evidence>
<feature type="transmembrane region" description="Helical" evidence="7">
    <location>
        <begin position="15"/>
        <end position="35"/>
    </location>
</feature>
<feature type="transmembrane region" description="Helical" evidence="7">
    <location>
        <begin position="202"/>
        <end position="220"/>
    </location>
</feature>
<dbReference type="Pfam" id="PF01694">
    <property type="entry name" value="Rhomboid"/>
    <property type="match status" value="1"/>
</dbReference>
<dbReference type="PANTHER" id="PTHR43066:SF26">
    <property type="entry name" value="RHOMBOID PROTEASE GLPG"/>
    <property type="match status" value="1"/>
</dbReference>
<feature type="transmembrane region" description="Helical" evidence="7">
    <location>
        <begin position="42"/>
        <end position="64"/>
    </location>
</feature>
<keyword evidence="4 7" id="KW-0812">Transmembrane</keyword>
<keyword evidence="2" id="KW-1003">Cell membrane</keyword>
<dbReference type="SUPFAM" id="SSF144091">
    <property type="entry name" value="Rhomboid-like"/>
    <property type="match status" value="1"/>
</dbReference>
<proteinExistence type="predicted"/>
<comment type="caution">
    <text evidence="9">The sequence shown here is derived from an EMBL/GenBank/DDBJ whole genome shotgun (WGS) entry which is preliminary data.</text>
</comment>
<comment type="subcellular location">
    <subcellularLocation>
        <location evidence="1">Membrane</location>
        <topology evidence="1">Multi-pass membrane protein</topology>
    </subcellularLocation>
</comment>
<evidence type="ECO:0000256" key="5">
    <source>
        <dbReference type="ARBA" id="ARBA00022989"/>
    </source>
</evidence>
<dbReference type="InterPro" id="IPR022764">
    <property type="entry name" value="Peptidase_S54_rhomboid_dom"/>
</dbReference>
<evidence type="ECO:0000256" key="1">
    <source>
        <dbReference type="ARBA" id="ARBA00004141"/>
    </source>
</evidence>
<gene>
    <name evidence="9" type="ORF">DM484_04520</name>
</gene>
<dbReference type="GO" id="GO:0006508">
    <property type="term" value="P:proteolysis"/>
    <property type="evidence" value="ECO:0007669"/>
    <property type="project" value="UniProtKB-KW"/>
</dbReference>
<evidence type="ECO:0000256" key="2">
    <source>
        <dbReference type="ARBA" id="ARBA00022475"/>
    </source>
</evidence>
<dbReference type="Gene3D" id="1.20.1540.10">
    <property type="entry name" value="Rhomboid-like"/>
    <property type="match status" value="1"/>
</dbReference>
<keyword evidence="3" id="KW-0997">Cell inner membrane</keyword>
<dbReference type="GO" id="GO:0016020">
    <property type="term" value="C:membrane"/>
    <property type="evidence" value="ECO:0007669"/>
    <property type="project" value="UniProtKB-SubCell"/>
</dbReference>
<keyword evidence="6 7" id="KW-0472">Membrane</keyword>
<evidence type="ECO:0000256" key="6">
    <source>
        <dbReference type="ARBA" id="ARBA00023136"/>
    </source>
</evidence>
<accession>A0A2W4TM55</accession>
<feature type="transmembrane region" description="Helical" evidence="7">
    <location>
        <begin position="108"/>
        <end position="126"/>
    </location>
</feature>
<evidence type="ECO:0000313" key="10">
    <source>
        <dbReference type="Proteomes" id="UP000249396"/>
    </source>
</evidence>